<dbReference type="InterPro" id="IPR051265">
    <property type="entry name" value="HIBADH-related_NP60_sf"/>
</dbReference>
<keyword evidence="2" id="KW-0520">NAD</keyword>
<organism evidence="5">
    <name type="scientific">Thermofilum adornatum</name>
    <dbReference type="NCBI Taxonomy" id="1365176"/>
    <lineage>
        <taxon>Archaea</taxon>
        <taxon>Thermoproteota</taxon>
        <taxon>Thermoprotei</taxon>
        <taxon>Thermofilales</taxon>
        <taxon>Thermofilaceae</taxon>
        <taxon>Thermofilum</taxon>
    </lineage>
</organism>
<dbReference type="Gene3D" id="3.40.50.720">
    <property type="entry name" value="NAD(P)-binding Rossmann-like Domain"/>
    <property type="match status" value="1"/>
</dbReference>
<sequence>MRIGFIGTGQMGFPMARHLAGTGNEITVWNRTIEKAKPLANYGARIAGSIKELAENSDVIFIMVADDEASRSVLKEVFNHGKPQIIVNHSTVSPIHTREAYENAIAVGTEYLAVPVMGNPTNVEKGDCLCIVGGSEKAFQQVSGLTGRYCKEHVYVGSPEKASAIKLALNSMYFMALESLAEALLLVKSWDVGENEFLEIASKLWLKVIVDRYAHRLLDESAPTSFQMKLATKDLFYAVLSGYHRGQPLPVTTRLAEIFLEASKLGRLGDKDYTRIYKFLGSK</sequence>
<evidence type="ECO:0000256" key="1">
    <source>
        <dbReference type="ARBA" id="ARBA00023002"/>
    </source>
</evidence>
<dbReference type="SUPFAM" id="SSF48179">
    <property type="entry name" value="6-phosphogluconate dehydrogenase C-terminal domain-like"/>
    <property type="match status" value="1"/>
</dbReference>
<dbReference type="Gene3D" id="1.10.1040.10">
    <property type="entry name" value="N-(1-d-carboxylethyl)-l-norvaline Dehydrogenase, domain 2"/>
    <property type="match status" value="1"/>
</dbReference>
<dbReference type="PANTHER" id="PTHR43580">
    <property type="entry name" value="OXIDOREDUCTASE GLYR1-RELATED"/>
    <property type="match status" value="1"/>
</dbReference>
<dbReference type="AlphaFoldDB" id="A0A7C1CFB4"/>
<dbReference type="InterPro" id="IPR006115">
    <property type="entry name" value="6PGDH_NADP-bd"/>
</dbReference>
<dbReference type="Pfam" id="PF14833">
    <property type="entry name" value="NAD_binding_11"/>
    <property type="match status" value="1"/>
</dbReference>
<dbReference type="InterPro" id="IPR008927">
    <property type="entry name" value="6-PGluconate_DH-like_C_sf"/>
</dbReference>
<feature type="domain" description="3-hydroxyisobutyrate dehydrogenase-like NAD-binding" evidence="4">
    <location>
        <begin position="162"/>
        <end position="279"/>
    </location>
</feature>
<dbReference type="InterPro" id="IPR036291">
    <property type="entry name" value="NAD(P)-bd_dom_sf"/>
</dbReference>
<keyword evidence="1" id="KW-0560">Oxidoreductase</keyword>
<reference evidence="5" key="1">
    <citation type="journal article" date="2020" name="mSystems">
        <title>Genome- and Community-Level Interaction Insights into Carbon Utilization and Element Cycling Functions of Hydrothermarchaeota in Hydrothermal Sediment.</title>
        <authorList>
            <person name="Zhou Z."/>
            <person name="Liu Y."/>
            <person name="Xu W."/>
            <person name="Pan J."/>
            <person name="Luo Z.H."/>
            <person name="Li M."/>
        </authorList>
    </citation>
    <scope>NUCLEOTIDE SEQUENCE [LARGE SCALE GENOMIC DNA]</scope>
    <source>
        <strain evidence="5">SpSt-116</strain>
    </source>
</reference>
<name>A0A7C1CFB4_9CREN</name>
<dbReference type="InterPro" id="IPR013328">
    <property type="entry name" value="6PGD_dom2"/>
</dbReference>
<comment type="caution">
    <text evidence="5">The sequence shown here is derived from an EMBL/GenBank/DDBJ whole genome shotgun (WGS) entry which is preliminary data.</text>
</comment>
<accession>A0A7C1CFB4</accession>
<evidence type="ECO:0000313" key="5">
    <source>
        <dbReference type="EMBL" id="HDP15416.1"/>
    </source>
</evidence>
<dbReference type="PANTHER" id="PTHR43580:SF2">
    <property type="entry name" value="CYTOKINE-LIKE NUCLEAR FACTOR N-PAC"/>
    <property type="match status" value="1"/>
</dbReference>
<dbReference type="EMBL" id="DSAY01000116">
    <property type="protein sequence ID" value="HDP15416.1"/>
    <property type="molecule type" value="Genomic_DNA"/>
</dbReference>
<dbReference type="PIRSF" id="PIRSF000103">
    <property type="entry name" value="HIBADH"/>
    <property type="match status" value="1"/>
</dbReference>
<evidence type="ECO:0000259" key="4">
    <source>
        <dbReference type="Pfam" id="PF14833"/>
    </source>
</evidence>
<gene>
    <name evidence="5" type="ORF">ENN26_06565</name>
</gene>
<evidence type="ECO:0000256" key="2">
    <source>
        <dbReference type="ARBA" id="ARBA00023027"/>
    </source>
</evidence>
<evidence type="ECO:0000259" key="3">
    <source>
        <dbReference type="Pfam" id="PF03446"/>
    </source>
</evidence>
<dbReference type="GO" id="GO:0051287">
    <property type="term" value="F:NAD binding"/>
    <property type="evidence" value="ECO:0007669"/>
    <property type="project" value="InterPro"/>
</dbReference>
<dbReference type="GO" id="GO:0016491">
    <property type="term" value="F:oxidoreductase activity"/>
    <property type="evidence" value="ECO:0007669"/>
    <property type="project" value="UniProtKB-KW"/>
</dbReference>
<dbReference type="SUPFAM" id="SSF51735">
    <property type="entry name" value="NAD(P)-binding Rossmann-fold domains"/>
    <property type="match status" value="1"/>
</dbReference>
<dbReference type="InterPro" id="IPR015815">
    <property type="entry name" value="HIBADH-related"/>
</dbReference>
<feature type="domain" description="6-phosphogluconate dehydrogenase NADP-binding" evidence="3">
    <location>
        <begin position="2"/>
        <end position="156"/>
    </location>
</feature>
<dbReference type="InterPro" id="IPR029154">
    <property type="entry name" value="HIBADH-like_NADP-bd"/>
</dbReference>
<protein>
    <submittedName>
        <fullName evidence="5">NAD(P)-dependent oxidoreductase</fullName>
    </submittedName>
</protein>
<dbReference type="Pfam" id="PF03446">
    <property type="entry name" value="NAD_binding_2"/>
    <property type="match status" value="1"/>
</dbReference>
<dbReference type="GO" id="GO:0050661">
    <property type="term" value="F:NADP binding"/>
    <property type="evidence" value="ECO:0007669"/>
    <property type="project" value="InterPro"/>
</dbReference>
<proteinExistence type="predicted"/>